<evidence type="ECO:0000313" key="3">
    <source>
        <dbReference type="EMBL" id="EEG77206.1"/>
    </source>
</evidence>
<dbReference type="SUPFAM" id="SSF54211">
    <property type="entry name" value="Ribosomal protein S5 domain 2-like"/>
    <property type="match status" value="1"/>
</dbReference>
<evidence type="ECO:0000313" key="4">
    <source>
        <dbReference type="Proteomes" id="UP000006443"/>
    </source>
</evidence>
<dbReference type="InterPro" id="IPR020568">
    <property type="entry name" value="Ribosomal_Su5_D2-typ_SF"/>
</dbReference>
<dbReference type="InterPro" id="IPR008269">
    <property type="entry name" value="Lon_proteolytic"/>
</dbReference>
<protein>
    <submittedName>
        <fullName evidence="3">PDZ/DHR/GLGF domain protein</fullName>
    </submittedName>
</protein>
<dbReference type="GO" id="GO:0030163">
    <property type="term" value="P:protein catabolic process"/>
    <property type="evidence" value="ECO:0007669"/>
    <property type="project" value="InterPro"/>
</dbReference>
<evidence type="ECO:0000256" key="1">
    <source>
        <dbReference type="SAM" id="Phobius"/>
    </source>
</evidence>
<gene>
    <name evidence="3" type="ORF">DealDRAFT_1959</name>
</gene>
<feature type="transmembrane region" description="Helical" evidence="1">
    <location>
        <begin position="12"/>
        <end position="34"/>
    </location>
</feature>
<keyword evidence="1" id="KW-0472">Membrane</keyword>
<dbReference type="Pfam" id="PF13180">
    <property type="entry name" value="PDZ_2"/>
    <property type="match status" value="1"/>
</dbReference>
<feature type="domain" description="PDZ" evidence="2">
    <location>
        <begin position="122"/>
        <end position="191"/>
    </location>
</feature>
<sequence>MRSKHNLRRLVLTIVTVLFIGYTLLFVPTGYLLVRPGSAEDLAGFVTVEEGDKDHDGRFYLVTVMQQDASPLLLVYGLVNPIIDLQLQRQVVPPHMDPEEFRDLMEQWMQESQNLASTIALRRLGFDVPVESDGVQVVEIGEDSPAQDILEPEDIILAVDEREVYLAEELVSEVQSRPVGEPVRLRIKRDSQMMDVSIPTTNHTDQPEKAAIRVFVQTLNWQPRLPRDVTIDVGQIGGPSAGLMFVLEIINQLDPRDLTAGRQIAGTGTINLEEEVGSIGGVRQKVRASENAGAEYFFVPQENYEEAAMAVRHIELVPVETLGEALQFLEGLQE</sequence>
<dbReference type="Pfam" id="PF05362">
    <property type="entry name" value="Lon_C"/>
    <property type="match status" value="1"/>
</dbReference>
<dbReference type="eggNOG" id="COG3480">
    <property type="taxonomic scope" value="Bacteria"/>
</dbReference>
<dbReference type="Gene3D" id="2.30.42.10">
    <property type="match status" value="1"/>
</dbReference>
<proteinExistence type="predicted"/>
<name>C0GHK0_DETAL</name>
<keyword evidence="4" id="KW-1185">Reference proteome</keyword>
<comment type="caution">
    <text evidence="3">The sequence shown here is derived from an EMBL/GenBank/DDBJ whole genome shotgun (WGS) entry which is preliminary data.</text>
</comment>
<evidence type="ECO:0000259" key="2">
    <source>
        <dbReference type="SMART" id="SM00228"/>
    </source>
</evidence>
<dbReference type="OrthoDB" id="2356897at2"/>
<dbReference type="STRING" id="555088.DealDRAFT_1959"/>
<dbReference type="PANTHER" id="PTHR10046">
    <property type="entry name" value="ATP DEPENDENT LON PROTEASE FAMILY MEMBER"/>
    <property type="match status" value="1"/>
</dbReference>
<dbReference type="InterPro" id="IPR014721">
    <property type="entry name" value="Ribsml_uS5_D2-typ_fold_subgr"/>
</dbReference>
<dbReference type="GO" id="GO:0005524">
    <property type="term" value="F:ATP binding"/>
    <property type="evidence" value="ECO:0007669"/>
    <property type="project" value="InterPro"/>
</dbReference>
<dbReference type="GO" id="GO:0004252">
    <property type="term" value="F:serine-type endopeptidase activity"/>
    <property type="evidence" value="ECO:0007669"/>
    <property type="project" value="InterPro"/>
</dbReference>
<dbReference type="GO" id="GO:0006508">
    <property type="term" value="P:proteolysis"/>
    <property type="evidence" value="ECO:0007669"/>
    <property type="project" value="InterPro"/>
</dbReference>
<dbReference type="InterPro" id="IPR027065">
    <property type="entry name" value="Lon_Prtase"/>
</dbReference>
<dbReference type="SUPFAM" id="SSF50156">
    <property type="entry name" value="PDZ domain-like"/>
    <property type="match status" value="1"/>
</dbReference>
<reference evidence="3 4" key="1">
    <citation type="submission" date="2009-02" db="EMBL/GenBank/DDBJ databases">
        <title>Sequencing of the draft genome and assembly of Dethiobacter alkaliphilus AHT 1.</title>
        <authorList>
            <consortium name="US DOE Joint Genome Institute (JGI-PGF)"/>
            <person name="Lucas S."/>
            <person name="Copeland A."/>
            <person name="Lapidus A."/>
            <person name="Glavina del Rio T."/>
            <person name="Dalin E."/>
            <person name="Tice H."/>
            <person name="Bruce D."/>
            <person name="Goodwin L."/>
            <person name="Pitluck S."/>
            <person name="Larimer F."/>
            <person name="Land M.L."/>
            <person name="Hauser L."/>
            <person name="Muyzer G."/>
        </authorList>
    </citation>
    <scope>NUCLEOTIDE SEQUENCE [LARGE SCALE GENOMIC DNA]</scope>
    <source>
        <strain evidence="3 4">AHT 1</strain>
    </source>
</reference>
<accession>C0GHK0</accession>
<keyword evidence="1" id="KW-1133">Transmembrane helix</keyword>
<dbReference type="SMART" id="SM00228">
    <property type="entry name" value="PDZ"/>
    <property type="match status" value="1"/>
</dbReference>
<dbReference type="AlphaFoldDB" id="C0GHK0"/>
<dbReference type="Proteomes" id="UP000006443">
    <property type="component" value="Unassembled WGS sequence"/>
</dbReference>
<dbReference type="GO" id="GO:0004176">
    <property type="term" value="F:ATP-dependent peptidase activity"/>
    <property type="evidence" value="ECO:0007669"/>
    <property type="project" value="InterPro"/>
</dbReference>
<organism evidence="3 4">
    <name type="scientific">Dethiobacter alkaliphilus AHT 1</name>
    <dbReference type="NCBI Taxonomy" id="555088"/>
    <lineage>
        <taxon>Bacteria</taxon>
        <taxon>Bacillati</taxon>
        <taxon>Bacillota</taxon>
        <taxon>Dethiobacteria</taxon>
        <taxon>Dethiobacterales</taxon>
        <taxon>Dethiobacteraceae</taxon>
        <taxon>Dethiobacter</taxon>
    </lineage>
</organism>
<dbReference type="MEROPS" id="S16.012"/>
<dbReference type="RefSeq" id="WP_008516995.1">
    <property type="nucleotide sequence ID" value="NZ_ACJM01000009.1"/>
</dbReference>
<dbReference type="InterPro" id="IPR036034">
    <property type="entry name" value="PDZ_sf"/>
</dbReference>
<keyword evidence="1" id="KW-0812">Transmembrane</keyword>
<dbReference type="InterPro" id="IPR001478">
    <property type="entry name" value="PDZ"/>
</dbReference>
<dbReference type="EMBL" id="ACJM01000009">
    <property type="protein sequence ID" value="EEG77206.1"/>
    <property type="molecule type" value="Genomic_DNA"/>
</dbReference>
<dbReference type="Gene3D" id="3.30.230.10">
    <property type="match status" value="1"/>
</dbReference>